<proteinExistence type="predicted"/>
<evidence type="ECO:0000313" key="2">
    <source>
        <dbReference type="EMBL" id="MBA4723630.1"/>
    </source>
</evidence>
<dbReference type="Pfam" id="PF11911">
    <property type="entry name" value="DUF3429"/>
    <property type="match status" value="1"/>
</dbReference>
<feature type="transmembrane region" description="Helical" evidence="1">
    <location>
        <begin position="73"/>
        <end position="106"/>
    </location>
</feature>
<dbReference type="InterPro" id="IPR021836">
    <property type="entry name" value="DUF3429"/>
</dbReference>
<protein>
    <submittedName>
        <fullName evidence="2">DUF3429 domain-containing protein</fullName>
    </submittedName>
</protein>
<dbReference type="EMBL" id="JACETM010000001">
    <property type="protein sequence ID" value="MBA4723630.1"/>
    <property type="molecule type" value="Genomic_DNA"/>
</dbReference>
<evidence type="ECO:0000256" key="1">
    <source>
        <dbReference type="SAM" id="Phobius"/>
    </source>
</evidence>
<feature type="transmembrane region" description="Helical" evidence="1">
    <location>
        <begin position="12"/>
        <end position="33"/>
    </location>
</feature>
<keyword evidence="1" id="KW-0812">Transmembrane</keyword>
<reference evidence="2 3" key="1">
    <citation type="submission" date="2020-06" db="EMBL/GenBank/DDBJ databases">
        <title>Dysbiosis in marine aquaculture revealed through microbiome analysis: reverse ecology for environmental sustainability.</title>
        <authorList>
            <person name="Haro-Moreno J.M."/>
            <person name="Coutinho F.H."/>
            <person name="Zaragoza-Solas A."/>
            <person name="Picazo A."/>
            <person name="Almagro-Moreno S."/>
            <person name="Lopez-Perez M."/>
        </authorList>
    </citation>
    <scope>NUCLEOTIDE SEQUENCE [LARGE SCALE GENOMIC DNA]</scope>
    <source>
        <strain evidence="2">MCMED-G42</strain>
    </source>
</reference>
<name>A0A838YJ71_9GAMM</name>
<dbReference type="AlphaFoldDB" id="A0A838YJ71"/>
<gene>
    <name evidence="2" type="ORF">H2021_00280</name>
</gene>
<organism evidence="2 3">
    <name type="scientific">SAR86 cluster bacterium</name>
    <dbReference type="NCBI Taxonomy" id="2030880"/>
    <lineage>
        <taxon>Bacteria</taxon>
        <taxon>Pseudomonadati</taxon>
        <taxon>Pseudomonadota</taxon>
        <taxon>Gammaproteobacteria</taxon>
        <taxon>SAR86 cluster</taxon>
    </lineage>
</organism>
<feature type="transmembrane region" description="Helical" evidence="1">
    <location>
        <begin position="127"/>
        <end position="145"/>
    </location>
</feature>
<keyword evidence="1" id="KW-1133">Transmembrane helix</keyword>
<comment type="caution">
    <text evidence="2">The sequence shown here is derived from an EMBL/GenBank/DDBJ whole genome shotgun (WGS) entry which is preliminary data.</text>
</comment>
<accession>A0A838YJ71</accession>
<sequence length="153" mass="17810">MDINNLKSTYGHLGFIPFAIFSIIPWVFGWTYAEISIKCQLLYGGAVLSFLSGMTWGWEDSQPHQKFNLSMGIVFSLIGIAIIFMVFFELIFFALIASMIVFQLFYRFEKSSHDFKEKNDDYKKFRKMLSLLVSISFLISFAYWINPYSNPIT</sequence>
<evidence type="ECO:0000313" key="3">
    <source>
        <dbReference type="Proteomes" id="UP000585327"/>
    </source>
</evidence>
<keyword evidence="1" id="KW-0472">Membrane</keyword>
<feature type="transmembrane region" description="Helical" evidence="1">
    <location>
        <begin position="40"/>
        <end position="58"/>
    </location>
</feature>
<dbReference type="Proteomes" id="UP000585327">
    <property type="component" value="Unassembled WGS sequence"/>
</dbReference>